<dbReference type="AlphaFoldDB" id="A0A0L0CKV1"/>
<sequence length="516" mass="58420">MASTGLLVVSNVKKFAQTLHSIEKYVHSVYVHLNVPVTRAPIPSWGRLISQLYVDSSVHFNNKVDMNILVTPLKQKGTFENLNLRPIDMIFSDAHHPEVCEKLRQELRIEKPTIYLADENCNDLTDYQQLEPEDKIKTYNNVVLGGTFDRIHLGHKIFLTQAVVRACCRLVVGVTTSQLTKSKTLNELILPVDQRIYELQKFLNEIDATLEYEVVPIDDPFGPTKSDPNMDMIVVSAETLRGGQKVNEVREANKLNTLDIFCIDLVEATDKGGPKEHKVSSSNTRIDILGTRWRQPEPKPHLPADPYIVGLTGGIASGKSKMAQRFANMGAYIMDCDKIAHEIYEPGQVCYTRVVEYFGQDIVDNNGRIDRSKLGPLVFAKPSELEKLNNIVWPELMAEVKRRLKALSESENPPQVVILEAAVLLKAGWDQEVHEVWSMIVPPEEAVKRVIERNGLTEEEAKRRLASQISNDEMVAKSHVIFSSLWDSDFTLKQAEKAWNMLKQELQNRKLQTSSL</sequence>
<dbReference type="GO" id="GO:0015937">
    <property type="term" value="P:coenzyme A biosynthetic process"/>
    <property type="evidence" value="ECO:0007669"/>
    <property type="project" value="InterPro"/>
</dbReference>
<evidence type="ECO:0000256" key="17">
    <source>
        <dbReference type="ARBA" id="ARBA00060565"/>
    </source>
</evidence>
<evidence type="ECO:0000256" key="13">
    <source>
        <dbReference type="ARBA" id="ARBA00023268"/>
    </source>
</evidence>
<evidence type="ECO:0000256" key="19">
    <source>
        <dbReference type="ARBA" id="ARBA00061673"/>
    </source>
</evidence>
<dbReference type="Pfam" id="PF01121">
    <property type="entry name" value="CoaE"/>
    <property type="match status" value="1"/>
</dbReference>
<evidence type="ECO:0000256" key="14">
    <source>
        <dbReference type="ARBA" id="ARBA00051310"/>
    </source>
</evidence>
<dbReference type="Gene3D" id="3.40.50.300">
    <property type="entry name" value="P-loop containing nucleotide triphosphate hydrolases"/>
    <property type="match status" value="1"/>
</dbReference>
<keyword evidence="24" id="KW-1185">Reference proteome</keyword>
<dbReference type="InterPro" id="IPR014729">
    <property type="entry name" value="Rossmann-like_a/b/a_fold"/>
</dbReference>
<dbReference type="SUPFAM" id="SSF52374">
    <property type="entry name" value="Nucleotidylyl transferase"/>
    <property type="match status" value="1"/>
</dbReference>
<evidence type="ECO:0000256" key="15">
    <source>
        <dbReference type="ARBA" id="ARBA00051912"/>
    </source>
</evidence>
<dbReference type="GO" id="GO:0005524">
    <property type="term" value="F:ATP binding"/>
    <property type="evidence" value="ECO:0007669"/>
    <property type="project" value="UniProtKB-KW"/>
</dbReference>
<dbReference type="GO" id="GO:0004140">
    <property type="term" value="F:dephospho-CoA kinase activity"/>
    <property type="evidence" value="ECO:0007669"/>
    <property type="project" value="UniProtKB-EC"/>
</dbReference>
<keyword evidence="9" id="KW-0547">Nucleotide-binding</keyword>
<dbReference type="FunFam" id="3.40.50.300:FF:000899">
    <property type="entry name" value="Bifunctional coenzyme A synthase"/>
    <property type="match status" value="1"/>
</dbReference>
<comment type="pathway">
    <text evidence="18">Cofactor biosynthesis; coenzyme A biosynthesis; CoA from (R)-pantothenate: step 5/5.</text>
</comment>
<accession>A0A0L0CKV1</accession>
<dbReference type="OMA" id="TQCLQSY"/>
<keyword evidence="7" id="KW-0808">Transferase</keyword>
<protein>
    <recommendedName>
        <fullName evidence="21">Bifunctional coenzyme A synthase</fullName>
        <ecNumber evidence="20">2.7.1.24</ecNumber>
        <ecNumber evidence="4">2.7.7.3</ecNumber>
    </recommendedName>
</protein>
<evidence type="ECO:0000256" key="18">
    <source>
        <dbReference type="ARBA" id="ARBA00060696"/>
    </source>
</evidence>
<evidence type="ECO:0000256" key="9">
    <source>
        <dbReference type="ARBA" id="ARBA00022741"/>
    </source>
</evidence>
<dbReference type="InterPro" id="IPR027417">
    <property type="entry name" value="P-loop_NTPase"/>
</dbReference>
<comment type="similarity">
    <text evidence="19">In the central section; belongs to the eukaryotic CoaD family.</text>
</comment>
<evidence type="ECO:0000256" key="10">
    <source>
        <dbReference type="ARBA" id="ARBA00022777"/>
    </source>
</evidence>
<keyword evidence="11" id="KW-0067">ATP-binding</keyword>
<evidence type="ECO:0000256" key="8">
    <source>
        <dbReference type="ARBA" id="ARBA00022695"/>
    </source>
</evidence>
<keyword evidence="12" id="KW-0496">Mitochondrion</keyword>
<dbReference type="OrthoDB" id="330671at2759"/>
<comment type="subunit">
    <text evidence="3">Monomer.</text>
</comment>
<dbReference type="NCBIfam" id="TIGR00152">
    <property type="entry name" value="dephospho-CoA kinase"/>
    <property type="match status" value="1"/>
</dbReference>
<evidence type="ECO:0000256" key="5">
    <source>
        <dbReference type="ARBA" id="ARBA00022490"/>
    </source>
</evidence>
<comment type="catalytic activity">
    <reaction evidence="15">
        <text>3'-dephospho-CoA + ATP = ADP + CoA + H(+)</text>
        <dbReference type="Rhea" id="RHEA:18245"/>
        <dbReference type="ChEBI" id="CHEBI:15378"/>
        <dbReference type="ChEBI" id="CHEBI:30616"/>
        <dbReference type="ChEBI" id="CHEBI:57287"/>
        <dbReference type="ChEBI" id="CHEBI:57328"/>
        <dbReference type="ChEBI" id="CHEBI:456216"/>
        <dbReference type="EC" id="2.7.1.24"/>
    </reaction>
    <physiologicalReaction direction="left-to-right" evidence="15">
        <dbReference type="Rhea" id="RHEA:18246"/>
    </physiologicalReaction>
</comment>
<comment type="pathway">
    <text evidence="17">Cofactor biosynthesis; coenzyme A biosynthesis; CoA from (R)-pantothenate: step 4/5.</text>
</comment>
<keyword evidence="10" id="KW-0418">Kinase</keyword>
<evidence type="ECO:0000256" key="4">
    <source>
        <dbReference type="ARBA" id="ARBA00012392"/>
    </source>
</evidence>
<gene>
    <name evidence="23" type="ORF">FF38_00023</name>
</gene>
<dbReference type="EMBL" id="JRES01000341">
    <property type="protein sequence ID" value="KNC32104.1"/>
    <property type="molecule type" value="Genomic_DNA"/>
</dbReference>
<evidence type="ECO:0000256" key="3">
    <source>
        <dbReference type="ARBA" id="ARBA00011245"/>
    </source>
</evidence>
<evidence type="ECO:0000256" key="11">
    <source>
        <dbReference type="ARBA" id="ARBA00022840"/>
    </source>
</evidence>
<dbReference type="InterPro" id="IPR001977">
    <property type="entry name" value="Depp_CoAkinase"/>
</dbReference>
<evidence type="ECO:0000256" key="16">
    <source>
        <dbReference type="ARBA" id="ARBA00059677"/>
    </source>
</evidence>
<evidence type="ECO:0000313" key="23">
    <source>
        <dbReference type="EMBL" id="KNC32104.1"/>
    </source>
</evidence>
<dbReference type="GO" id="GO:0004595">
    <property type="term" value="F:pantetheine-phosphate adenylyltransferase activity"/>
    <property type="evidence" value="ECO:0007669"/>
    <property type="project" value="UniProtKB-EC"/>
</dbReference>
<keyword evidence="6" id="KW-0597">Phosphoprotein</keyword>
<dbReference type="Proteomes" id="UP000037069">
    <property type="component" value="Unassembled WGS sequence"/>
</dbReference>
<comment type="catalytic activity">
    <reaction evidence="14">
        <text>(R)-4'-phosphopantetheine + ATP + H(+) = 3'-dephospho-CoA + diphosphate</text>
        <dbReference type="Rhea" id="RHEA:19801"/>
        <dbReference type="ChEBI" id="CHEBI:15378"/>
        <dbReference type="ChEBI" id="CHEBI:30616"/>
        <dbReference type="ChEBI" id="CHEBI:33019"/>
        <dbReference type="ChEBI" id="CHEBI:57328"/>
        <dbReference type="ChEBI" id="CHEBI:61723"/>
        <dbReference type="EC" id="2.7.7.3"/>
    </reaction>
    <physiologicalReaction direction="left-to-right" evidence="14">
        <dbReference type="Rhea" id="RHEA:19802"/>
    </physiologicalReaction>
</comment>
<evidence type="ECO:0000313" key="24">
    <source>
        <dbReference type="Proteomes" id="UP000037069"/>
    </source>
</evidence>
<dbReference type="Gene3D" id="3.40.50.620">
    <property type="entry name" value="HUPs"/>
    <property type="match status" value="1"/>
</dbReference>
<evidence type="ECO:0000256" key="2">
    <source>
        <dbReference type="ARBA" id="ARBA00004496"/>
    </source>
</evidence>
<evidence type="ECO:0000256" key="21">
    <source>
        <dbReference type="ARBA" id="ARBA00067394"/>
    </source>
</evidence>
<proteinExistence type="inferred from homology"/>
<name>A0A0L0CKV1_LUCCU</name>
<dbReference type="NCBIfam" id="NF001985">
    <property type="entry name" value="PRK00777.1"/>
    <property type="match status" value="1"/>
</dbReference>
<dbReference type="PROSITE" id="PS51219">
    <property type="entry name" value="DPCK"/>
    <property type="match status" value="1"/>
</dbReference>
<comment type="caution">
    <text evidence="23">The sequence shown here is derived from an EMBL/GenBank/DDBJ whole genome shotgun (WGS) entry which is preliminary data.</text>
</comment>
<evidence type="ECO:0000256" key="20">
    <source>
        <dbReference type="ARBA" id="ARBA00066359"/>
    </source>
</evidence>
<keyword evidence="13" id="KW-0511">Multifunctional enzyme</keyword>
<evidence type="ECO:0000256" key="1">
    <source>
        <dbReference type="ARBA" id="ARBA00004305"/>
    </source>
</evidence>
<dbReference type="InterPro" id="IPR004821">
    <property type="entry name" value="Cyt_trans-like"/>
</dbReference>
<dbReference type="CDD" id="cd02164">
    <property type="entry name" value="PPAT_CoAS"/>
    <property type="match status" value="1"/>
</dbReference>
<dbReference type="GO" id="GO:0005759">
    <property type="term" value="C:mitochondrial matrix"/>
    <property type="evidence" value="ECO:0007669"/>
    <property type="project" value="UniProtKB-SubCell"/>
</dbReference>
<dbReference type="CDD" id="cd02022">
    <property type="entry name" value="DPCK"/>
    <property type="match status" value="1"/>
</dbReference>
<organism evidence="23 24">
    <name type="scientific">Lucilia cuprina</name>
    <name type="common">Green bottle fly</name>
    <name type="synonym">Australian sheep blowfly</name>
    <dbReference type="NCBI Taxonomy" id="7375"/>
    <lineage>
        <taxon>Eukaryota</taxon>
        <taxon>Metazoa</taxon>
        <taxon>Ecdysozoa</taxon>
        <taxon>Arthropoda</taxon>
        <taxon>Hexapoda</taxon>
        <taxon>Insecta</taxon>
        <taxon>Pterygota</taxon>
        <taxon>Neoptera</taxon>
        <taxon>Endopterygota</taxon>
        <taxon>Diptera</taxon>
        <taxon>Brachycera</taxon>
        <taxon>Muscomorpha</taxon>
        <taxon>Oestroidea</taxon>
        <taxon>Calliphoridae</taxon>
        <taxon>Luciliinae</taxon>
        <taxon>Lucilia</taxon>
    </lineage>
</organism>
<feature type="domain" description="Cytidyltransferase-like" evidence="22">
    <location>
        <begin position="143"/>
        <end position="282"/>
    </location>
</feature>
<dbReference type="PANTHER" id="PTHR10695:SF46">
    <property type="entry name" value="BIFUNCTIONAL COENZYME A SYNTHASE-RELATED"/>
    <property type="match status" value="1"/>
</dbReference>
<reference evidence="23 24" key="1">
    <citation type="journal article" date="2015" name="Nat. Commun.">
        <title>Lucilia cuprina genome unlocks parasitic fly biology to underpin future interventions.</title>
        <authorList>
            <person name="Anstead C.A."/>
            <person name="Korhonen P.K."/>
            <person name="Young N.D."/>
            <person name="Hall R.S."/>
            <person name="Jex A.R."/>
            <person name="Murali S.C."/>
            <person name="Hughes D.S."/>
            <person name="Lee S.F."/>
            <person name="Perry T."/>
            <person name="Stroehlein A.J."/>
            <person name="Ansell B.R."/>
            <person name="Breugelmans B."/>
            <person name="Hofmann A."/>
            <person name="Qu J."/>
            <person name="Dugan S."/>
            <person name="Lee S.L."/>
            <person name="Chao H."/>
            <person name="Dinh H."/>
            <person name="Han Y."/>
            <person name="Doddapaneni H.V."/>
            <person name="Worley K.C."/>
            <person name="Muzny D.M."/>
            <person name="Ioannidis P."/>
            <person name="Waterhouse R.M."/>
            <person name="Zdobnov E.M."/>
            <person name="James P.J."/>
            <person name="Bagnall N.H."/>
            <person name="Kotze A.C."/>
            <person name="Gibbs R.A."/>
            <person name="Richards S."/>
            <person name="Batterham P."/>
            <person name="Gasser R.B."/>
        </authorList>
    </citation>
    <scope>NUCLEOTIDE SEQUENCE [LARGE SCALE GENOMIC DNA]</scope>
    <source>
        <strain evidence="23 24">LS</strain>
        <tissue evidence="23">Full body</tissue>
    </source>
</reference>
<evidence type="ECO:0000259" key="22">
    <source>
        <dbReference type="Pfam" id="PF01467"/>
    </source>
</evidence>
<keyword evidence="8" id="KW-0548">Nucleotidyltransferase</keyword>
<evidence type="ECO:0000256" key="12">
    <source>
        <dbReference type="ARBA" id="ARBA00023128"/>
    </source>
</evidence>
<dbReference type="SUPFAM" id="SSF52540">
    <property type="entry name" value="P-loop containing nucleoside triphosphate hydrolases"/>
    <property type="match status" value="1"/>
</dbReference>
<dbReference type="FunFam" id="3.40.50.620:FF:000089">
    <property type="entry name" value="Bifunctional coenzyme A synthase"/>
    <property type="match status" value="1"/>
</dbReference>
<dbReference type="Pfam" id="PF01467">
    <property type="entry name" value="CTP_transf_like"/>
    <property type="match status" value="1"/>
</dbReference>
<evidence type="ECO:0000256" key="7">
    <source>
        <dbReference type="ARBA" id="ARBA00022679"/>
    </source>
</evidence>
<comment type="subcellular location">
    <subcellularLocation>
        <location evidence="2">Cytoplasm</location>
    </subcellularLocation>
    <subcellularLocation>
        <location evidence="1">Mitochondrion matrix</location>
    </subcellularLocation>
</comment>
<keyword evidence="5" id="KW-0963">Cytoplasm</keyword>
<evidence type="ECO:0000256" key="6">
    <source>
        <dbReference type="ARBA" id="ARBA00022553"/>
    </source>
</evidence>
<comment type="function">
    <text evidence="16">Bifunctional enzyme that catalyzes the fourth and fifth sequential steps of CoA biosynthetic pathway. The fourth reaction is catalyzed by the phosphopantetheine adenylyltransferase, coded by the coaD domain; the fifth reaction is catalyzed by the dephospho-CoA kinase, coded by the coaE domain. May act as a point of CoA biosynthesis regulation.</text>
</comment>
<dbReference type="STRING" id="7375.A0A0L0CKV1"/>
<dbReference type="EC" id="2.7.7.3" evidence="4"/>
<dbReference type="EC" id="2.7.1.24" evidence="20"/>
<dbReference type="PANTHER" id="PTHR10695">
    <property type="entry name" value="DEPHOSPHO-COA KINASE-RELATED"/>
    <property type="match status" value="1"/>
</dbReference>
<dbReference type="HAMAP" id="MF_00376">
    <property type="entry name" value="Dephospho_CoA_kinase"/>
    <property type="match status" value="1"/>
</dbReference>